<organism evidence="1 2">
    <name type="scientific">Rhizobium leguminosarum bv. viciae</name>
    <dbReference type="NCBI Taxonomy" id="387"/>
    <lineage>
        <taxon>Bacteria</taxon>
        <taxon>Pseudomonadati</taxon>
        <taxon>Pseudomonadota</taxon>
        <taxon>Alphaproteobacteria</taxon>
        <taxon>Hyphomicrobiales</taxon>
        <taxon>Rhizobiaceae</taxon>
        <taxon>Rhizobium/Agrobacterium group</taxon>
        <taxon>Rhizobium</taxon>
    </lineage>
</organism>
<accession>A0A7G6RHW5</accession>
<dbReference type="Proteomes" id="UP000515518">
    <property type="component" value="Chromosome"/>
</dbReference>
<proteinExistence type="predicted"/>
<name>A0A7G6RHW5_RHILV</name>
<gene>
    <name evidence="1" type="ORF">HB770_04200</name>
</gene>
<protein>
    <submittedName>
        <fullName evidence="1">Uncharacterized protein</fullName>
    </submittedName>
</protein>
<dbReference type="EMBL" id="CP050549">
    <property type="protein sequence ID" value="QND41847.1"/>
    <property type="molecule type" value="Genomic_DNA"/>
</dbReference>
<sequence length="137" mass="15557">MKTETNIIGKTDDHSAGSLVDFVQDTSTGRRQSLVNMMRELEGAIIIPEGQKPYMYILSWKLPDNFFGVGATLNFETVDIYDGFQEKLSRFDIVGLWGDIARSVKGRHKPVWRMIFCRLIFDVLVNGSQTREPKLAA</sequence>
<evidence type="ECO:0000313" key="1">
    <source>
        <dbReference type="EMBL" id="QND41847.1"/>
    </source>
</evidence>
<reference evidence="2" key="1">
    <citation type="journal article" date="2020" name="Mol. Plant Microbe">
        <title>Rhizobial microsymbionts of the narrowly endemic Oxytropis species growing in Kamchatka are characterized by significant genetic diversity and possess a set of genes that are associated with T3SS and T6SS secretion systems and can affect the development of symbiosis.</title>
        <authorList>
            <person name="Safronova V."/>
            <person name="Guro P."/>
            <person name="Sazanova A."/>
            <person name="Kuznetsova I."/>
            <person name="Belimov A."/>
            <person name="Yakubov V."/>
            <person name="Chirak E."/>
            <person name="Afonin A."/>
            <person name="Gogolev Y."/>
            <person name="Andronov E."/>
            <person name="Tikhonovich I."/>
        </authorList>
    </citation>
    <scope>NUCLEOTIDE SEQUENCE [LARGE SCALE GENOMIC DNA]</scope>
    <source>
        <strain evidence="2">RCAM0610</strain>
    </source>
</reference>
<dbReference type="AlphaFoldDB" id="A0A7G6RHW5"/>
<evidence type="ECO:0000313" key="2">
    <source>
        <dbReference type="Proteomes" id="UP000515518"/>
    </source>
</evidence>